<dbReference type="PANTHER" id="PTHR10794">
    <property type="entry name" value="ABHYDROLASE DOMAIN-CONTAINING PROTEIN"/>
    <property type="match status" value="1"/>
</dbReference>
<keyword evidence="3" id="KW-0812">Transmembrane</keyword>
<dbReference type="GO" id="GO:0051793">
    <property type="term" value="P:medium-chain fatty acid catabolic process"/>
    <property type="evidence" value="ECO:0007669"/>
    <property type="project" value="TreeGrafter"/>
</dbReference>
<evidence type="ECO:0000256" key="1">
    <source>
        <dbReference type="ARBA" id="ARBA00010884"/>
    </source>
</evidence>
<keyword evidence="3" id="KW-0472">Membrane</keyword>
<evidence type="ECO:0000256" key="3">
    <source>
        <dbReference type="SAM" id="Phobius"/>
    </source>
</evidence>
<reference evidence="4" key="1">
    <citation type="submission" date="2018-10" db="EMBL/GenBank/DDBJ databases">
        <title>Transcriptome assembly of Aceria tosichella (Wheat curl mite) Type 2.</title>
        <authorList>
            <person name="Scully E.D."/>
            <person name="Geib S.M."/>
            <person name="Palmer N.A."/>
            <person name="Gupta A.K."/>
            <person name="Sarath G."/>
            <person name="Tatineni S."/>
        </authorList>
    </citation>
    <scope>NUCLEOTIDE SEQUENCE</scope>
    <source>
        <strain evidence="4">LincolnNE</strain>
    </source>
</reference>
<dbReference type="InterPro" id="IPR029058">
    <property type="entry name" value="AB_hydrolase_fold"/>
</dbReference>
<feature type="region of interest" description="Disordered" evidence="2">
    <location>
        <begin position="544"/>
        <end position="563"/>
    </location>
</feature>
<comment type="similarity">
    <text evidence="1">Belongs to the AB hydrolase superfamily. AB hydrolase 4 family.</text>
</comment>
<feature type="compositionally biased region" description="Low complexity" evidence="2">
    <location>
        <begin position="106"/>
        <end position="126"/>
    </location>
</feature>
<name>A0A6G1SRC8_9ACAR</name>
<feature type="compositionally biased region" description="Low complexity" evidence="2">
    <location>
        <begin position="483"/>
        <end position="494"/>
    </location>
</feature>
<dbReference type="AlphaFoldDB" id="A0A6G1SRC8"/>
<dbReference type="GO" id="GO:0051792">
    <property type="term" value="P:medium-chain fatty acid biosynthetic process"/>
    <property type="evidence" value="ECO:0007669"/>
    <property type="project" value="TreeGrafter"/>
</dbReference>
<keyword evidence="3" id="KW-1133">Transmembrane helix</keyword>
<feature type="compositionally biased region" description="Low complexity" evidence="2">
    <location>
        <begin position="366"/>
        <end position="378"/>
    </location>
</feature>
<feature type="compositionally biased region" description="Low complexity" evidence="2">
    <location>
        <begin position="445"/>
        <end position="476"/>
    </location>
</feature>
<protein>
    <submittedName>
        <fullName evidence="4">Putative esterase C44C1.5</fullName>
    </submittedName>
</protein>
<dbReference type="GO" id="GO:0047372">
    <property type="term" value="F:monoacylglycerol lipase activity"/>
    <property type="evidence" value="ECO:0007669"/>
    <property type="project" value="TreeGrafter"/>
</dbReference>
<feature type="region of interest" description="Disordered" evidence="2">
    <location>
        <begin position="100"/>
        <end position="130"/>
    </location>
</feature>
<accession>A0A6G1SRC8</accession>
<feature type="transmembrane region" description="Helical" evidence="3">
    <location>
        <begin position="151"/>
        <end position="173"/>
    </location>
</feature>
<dbReference type="PANTHER" id="PTHR10794:SF63">
    <property type="entry name" value="ALPHA_BETA HYDROLASE 1, ISOFORM A"/>
    <property type="match status" value="1"/>
</dbReference>
<feature type="compositionally biased region" description="Low complexity" evidence="2">
    <location>
        <begin position="765"/>
        <end position="787"/>
    </location>
</feature>
<evidence type="ECO:0000256" key="2">
    <source>
        <dbReference type="SAM" id="MobiDB-lite"/>
    </source>
</evidence>
<feature type="region of interest" description="Disordered" evidence="2">
    <location>
        <begin position="62"/>
        <end position="88"/>
    </location>
</feature>
<dbReference type="InterPro" id="IPR050960">
    <property type="entry name" value="AB_hydrolase_4_sf"/>
</dbReference>
<feature type="region of interest" description="Disordered" evidence="2">
    <location>
        <begin position="343"/>
        <end position="494"/>
    </location>
</feature>
<feature type="compositionally biased region" description="Polar residues" evidence="2">
    <location>
        <begin position="62"/>
        <end position="80"/>
    </location>
</feature>
<organism evidence="4">
    <name type="scientific">Aceria tosichella</name>
    <name type="common">wheat curl mite</name>
    <dbReference type="NCBI Taxonomy" id="561515"/>
    <lineage>
        <taxon>Eukaryota</taxon>
        <taxon>Metazoa</taxon>
        <taxon>Ecdysozoa</taxon>
        <taxon>Arthropoda</taxon>
        <taxon>Chelicerata</taxon>
        <taxon>Arachnida</taxon>
        <taxon>Acari</taxon>
        <taxon>Acariformes</taxon>
        <taxon>Trombidiformes</taxon>
        <taxon>Prostigmata</taxon>
        <taxon>Eupodina</taxon>
        <taxon>Eriophyoidea</taxon>
        <taxon>Eriophyidae</taxon>
        <taxon>Eriophyinae</taxon>
        <taxon>Aceriini</taxon>
        <taxon>Aceria</taxon>
    </lineage>
</organism>
<gene>
    <name evidence="4" type="primary">C44C1.5</name>
    <name evidence="4" type="ORF">g.12140</name>
</gene>
<dbReference type="EMBL" id="GGYP01007771">
    <property type="protein sequence ID" value="MDE52542.1"/>
    <property type="molecule type" value="Transcribed_RNA"/>
</dbReference>
<feature type="compositionally biased region" description="Low complexity" evidence="2">
    <location>
        <begin position="404"/>
        <end position="438"/>
    </location>
</feature>
<sequence length="951" mass="104259">MELAGDQAAPSRDQIAGFRIGGETSATITSTTTTTIKTFGHDRMQALGGLLGRHQRSLAQTLPEASQRTDLPGTSSQPSVYHQFDDQQQQQNSAIAERLLGGPAPTTSSTSSSSIHQETTTTTTMTQGEMTDGSMRHLLEKYVNLELVRDLIVRHSIELAISLVILIYLVYYFSRISRRPKLIGNKSSDFVAAIDKSFKQTLQSRFSPLIYFWGTNPQTALFGYLQGQTSNDEMPRSKFHRQYLYVSDAQYLASNIDLSEHYEKCAKRTRRHRHRLCQHQQILEEEEQELTGQLDSSDCTTRHLSENIRFVLGGGGQLETVGADVKVGAAGVMTLGKAERGPLARNHKYHSEGEEEEDLELADRVGNTNESGGSENGTQRGAAKMNRMLTRTTSADCSEASPIGSSSDSGVFASSGSSSSSSSSSNSSSASSSSSGSSLTIDMVSTPRSGQSKSSRSPSTMSSSSSSSSSSDSTTTKAHSGINSNNNNHDDNNNSTVTCSCSSLYENKFEELAMMQDQQRNGPIPSLSHKHQHNHVLAGDVAHKATSPTAAVAVDQQQQNHSQPFKREHFEFGQCALDWYLDSHEHYHNNKSVALISAGMTTGSDKKYVTDTVQTLHRLGYEVCVFIRRGVGGLKLNSTKFFSPSKWHDFETAIVSIKKQRPNCRLVAIGFSFGSIELCRYLSMSGQRSLVDSALLISCPFDPEAGGRNMRKRALNRKIDAYLAKNLGKQLYQALSVDDSTSDSSSDNERTTIESMEEGDSGLQTDSSSGECSTTSSTKSRSSSAGSGKHHRASSVGGRMTTAAKGPAPISNRKQFVHENYNGSLVDLSSLPKIKSLVDFEDNYNRVIQHYPNSDAYGADSRLNDQLAQIRTPTLCLSSEDDFMAPFKLLPIKQIEANDNLCMILTKRGGHMAFIDGLLWPRKPYFAQRIIEEYMKLTPKVNDNNNKNNNN</sequence>
<dbReference type="Gene3D" id="3.40.50.1820">
    <property type="entry name" value="alpha/beta hydrolase"/>
    <property type="match status" value="1"/>
</dbReference>
<feature type="region of interest" description="Disordered" evidence="2">
    <location>
        <begin position="738"/>
        <end position="811"/>
    </location>
</feature>
<proteinExistence type="inferred from homology"/>
<dbReference type="SUPFAM" id="SSF53474">
    <property type="entry name" value="alpha/beta-Hydrolases"/>
    <property type="match status" value="1"/>
</dbReference>
<dbReference type="GO" id="GO:0008126">
    <property type="term" value="F:acetylesterase activity"/>
    <property type="evidence" value="ECO:0007669"/>
    <property type="project" value="TreeGrafter"/>
</dbReference>
<evidence type="ECO:0000313" key="4">
    <source>
        <dbReference type="EMBL" id="MDE52542.1"/>
    </source>
</evidence>